<feature type="transmembrane region" description="Helical" evidence="2">
    <location>
        <begin position="397"/>
        <end position="419"/>
    </location>
</feature>
<dbReference type="OrthoDB" id="3784811at2"/>
<feature type="transmembrane region" description="Helical" evidence="2">
    <location>
        <begin position="596"/>
        <end position="619"/>
    </location>
</feature>
<feature type="transmembrane region" description="Helical" evidence="2">
    <location>
        <begin position="127"/>
        <end position="147"/>
    </location>
</feature>
<gene>
    <name evidence="3" type="ORF">SAMN05443575_0083</name>
</gene>
<keyword evidence="2" id="KW-0472">Membrane</keyword>
<feature type="transmembrane region" description="Helical" evidence="2">
    <location>
        <begin position="359"/>
        <end position="377"/>
    </location>
</feature>
<proteinExistence type="predicted"/>
<dbReference type="Proteomes" id="UP000186132">
    <property type="component" value="Unassembled WGS sequence"/>
</dbReference>
<feature type="compositionally biased region" description="Basic and acidic residues" evidence="1">
    <location>
        <begin position="429"/>
        <end position="454"/>
    </location>
</feature>
<evidence type="ECO:0000313" key="4">
    <source>
        <dbReference type="Proteomes" id="UP000186132"/>
    </source>
</evidence>
<keyword evidence="2" id="KW-1133">Transmembrane helix</keyword>
<organism evidence="3 4">
    <name type="scientific">Jatrophihabitans endophyticus</name>
    <dbReference type="NCBI Taxonomy" id="1206085"/>
    <lineage>
        <taxon>Bacteria</taxon>
        <taxon>Bacillati</taxon>
        <taxon>Actinomycetota</taxon>
        <taxon>Actinomycetes</taxon>
        <taxon>Jatrophihabitantales</taxon>
        <taxon>Jatrophihabitantaceae</taxon>
        <taxon>Jatrophihabitans</taxon>
    </lineage>
</organism>
<name>A0A1M5C323_9ACTN</name>
<reference evidence="3 4" key="1">
    <citation type="submission" date="2016-11" db="EMBL/GenBank/DDBJ databases">
        <authorList>
            <person name="Jaros S."/>
            <person name="Januszkiewicz K."/>
            <person name="Wedrychowicz H."/>
        </authorList>
    </citation>
    <scope>NUCLEOTIDE SEQUENCE [LARGE SCALE GENOMIC DNA]</scope>
    <source>
        <strain evidence="3 4">DSM 45627</strain>
    </source>
</reference>
<evidence type="ECO:0000256" key="2">
    <source>
        <dbReference type="SAM" id="Phobius"/>
    </source>
</evidence>
<dbReference type="STRING" id="1206085.SAMN05443575_0083"/>
<keyword evidence="2" id="KW-0812">Transmembrane</keyword>
<feature type="transmembrane region" description="Helical" evidence="2">
    <location>
        <begin position="168"/>
        <end position="189"/>
    </location>
</feature>
<keyword evidence="4" id="KW-1185">Reference proteome</keyword>
<feature type="transmembrane region" description="Helical" evidence="2">
    <location>
        <begin position="195"/>
        <end position="216"/>
    </location>
</feature>
<feature type="transmembrane region" description="Helical" evidence="2">
    <location>
        <begin position="96"/>
        <end position="121"/>
    </location>
</feature>
<evidence type="ECO:0000313" key="3">
    <source>
        <dbReference type="EMBL" id="SHF49070.1"/>
    </source>
</evidence>
<evidence type="ECO:0000256" key="1">
    <source>
        <dbReference type="SAM" id="MobiDB-lite"/>
    </source>
</evidence>
<feature type="transmembrane region" description="Helical" evidence="2">
    <location>
        <begin position="303"/>
        <end position="324"/>
    </location>
</feature>
<feature type="transmembrane region" description="Helical" evidence="2">
    <location>
        <begin position="228"/>
        <end position="249"/>
    </location>
</feature>
<dbReference type="RefSeq" id="WP_073384611.1">
    <property type="nucleotide sequence ID" value="NZ_FQVU01000001.1"/>
</dbReference>
<sequence length="841" mass="89535">MTTLAAASAAPVDARRERGALRGLAPRLRRWRPARRPADTTVLAVLVMLAGQALVLADLDVPVLRPLLAAALLVGVPVLVLARRAFARVPDPLPRVLYAIGTTALGLIVVPLGLNTVLPWFGVGAPLARTVLVVASAVVDTVLLLVPSRTPLAVPARLRAALRAGLRARLDAAVVLAVGAVVLAVAGAVRLNNGLGGTVATLAHAVAVAAFAAALVRDRRASAVPARDAAVVYLAGLALLLGTSLRGWFVTGHDIQQEYLAFLYTHDAGHWVMSAYPSPYNACLSVNILPSVLVEYLGVGGVFVFKVVLQLVFALVPVCVYVAARRTVPRRMAMLAPAVFALFPTFYTDMPFLTRQETAYLFLALVLLGATQRGWSVRVRRRLVLAFGVGVVLSHYSTTYVLVITLILGLLGTAAGALWRRRAEPRLQRRAAGRDRRAAERPTGRHEQSVGERRRLLRSPAPRRPTPAVLLHPLLVLALAATAWAWSSPATHSGGHLADTVDKLTETLISGNPVAGSSDLKYSVFGGGGPTPAQRFAGYVKLASDARGTAHPGLYVFPRPSGNVLLPPLVEREYLPLTAAGRAVDGAGLNVRGVNALLRTGAAGLLQLFLVLGLLALALRARSTRRITREQFWLVAGSIGALATVVVVPGVSADYGVLRAFQQTLLFAAPLVAVGVFAVASRVVRRRRRPTLVLVAGVVAAMGLVLTGAQPALLGGYYAQLSQSDSGQYYDLLYARTPQLAAARWLAADTRGRGLNTVAAADIVSVTRLQMFLPRSVTVTGNYLPLQLTKDTYVFLGPQQSTRGQSTVFFTGDLLTYRYPRDAVGGRLDLVYSTAGTRIYR</sequence>
<feature type="region of interest" description="Disordered" evidence="1">
    <location>
        <begin position="429"/>
        <end position="462"/>
    </location>
</feature>
<dbReference type="EMBL" id="FQVU01000001">
    <property type="protein sequence ID" value="SHF49070.1"/>
    <property type="molecule type" value="Genomic_DNA"/>
</dbReference>
<feature type="transmembrane region" description="Helical" evidence="2">
    <location>
        <begin position="468"/>
        <end position="487"/>
    </location>
</feature>
<feature type="transmembrane region" description="Helical" evidence="2">
    <location>
        <begin position="631"/>
        <end position="648"/>
    </location>
</feature>
<feature type="transmembrane region" description="Helical" evidence="2">
    <location>
        <begin position="63"/>
        <end position="84"/>
    </location>
</feature>
<accession>A0A1M5C323</accession>
<feature type="transmembrane region" description="Helical" evidence="2">
    <location>
        <begin position="37"/>
        <end position="57"/>
    </location>
</feature>
<feature type="transmembrane region" description="Helical" evidence="2">
    <location>
        <begin position="692"/>
        <end position="718"/>
    </location>
</feature>
<protein>
    <submittedName>
        <fullName evidence="3">Predicted membrane protein</fullName>
    </submittedName>
</protein>
<feature type="transmembrane region" description="Helical" evidence="2">
    <location>
        <begin position="660"/>
        <end position="680"/>
    </location>
</feature>
<dbReference type="AlphaFoldDB" id="A0A1M5C323"/>